<dbReference type="PANTHER" id="PTHR43649">
    <property type="entry name" value="ARABINOSE-BINDING PROTEIN-RELATED"/>
    <property type="match status" value="1"/>
</dbReference>
<dbReference type="InterPro" id="IPR006059">
    <property type="entry name" value="SBP"/>
</dbReference>
<dbReference type="Pfam" id="PF01547">
    <property type="entry name" value="SBP_bac_1"/>
    <property type="match status" value="1"/>
</dbReference>
<organism evidence="2 3">
    <name type="scientific">Streptomyces lonegramiae</name>
    <dbReference type="NCBI Taxonomy" id="3075524"/>
    <lineage>
        <taxon>Bacteria</taxon>
        <taxon>Bacillati</taxon>
        <taxon>Actinomycetota</taxon>
        <taxon>Actinomycetes</taxon>
        <taxon>Kitasatosporales</taxon>
        <taxon>Streptomycetaceae</taxon>
        <taxon>Streptomyces</taxon>
    </lineage>
</organism>
<dbReference type="RefSeq" id="WP_311722632.1">
    <property type="nucleotide sequence ID" value="NZ_JAVRFD010000002.1"/>
</dbReference>
<evidence type="ECO:0000313" key="3">
    <source>
        <dbReference type="Proteomes" id="UP001180754"/>
    </source>
</evidence>
<sequence length="439" mass="47961">MTMRTPRSRSILRASTLAAALLLATTSLSACGSSGPGGSDDDSIDVWVYQDASTKVQRAVVERFNKTSKVKAKLTEVPGEGYSDKMRTSMGTPNAPDVFFNWGGGSISDFVKEDMLVDLGPAFKKDPELQKAFIPSILKAGAVNNTYYGIPMRGMQPVILFYNKKVFQDAGARPPKSWDDLLGLIDTFKKKDVTPFALAGTDPWTELMWVEYLVDRYGGADVFKRIQSGDASGWDDPAVLKTAETIKQLVDRGTFGKNYKSVNYTADGASTLFAKGKAAMHLMGSWEYANQKANQPDFAKSGLGWTDFPAIPDGKGDPKNVVGNPTNYWSVNAKTKGKKRDAAIEFVKFAAKQDYSKDLISNGDVPATSDAESLLSEHENPTYARFQYDLVRAAPSFTLSWDQALSAKNTPALHTNIQKLFNGQLSPTGFVAAMKKDIK</sequence>
<reference evidence="2" key="1">
    <citation type="submission" date="2024-05" db="EMBL/GenBank/DDBJ databases">
        <title>30 novel species of actinomycetes from the DSMZ collection.</title>
        <authorList>
            <person name="Nouioui I."/>
        </authorList>
    </citation>
    <scope>NUCLEOTIDE SEQUENCE</scope>
    <source>
        <strain evidence="2">DSM 41529</strain>
    </source>
</reference>
<protein>
    <submittedName>
        <fullName evidence="2">Extracellular solute-binding protein</fullName>
    </submittedName>
</protein>
<keyword evidence="3" id="KW-1185">Reference proteome</keyword>
<dbReference type="InterPro" id="IPR050490">
    <property type="entry name" value="Bact_solute-bd_prot1"/>
</dbReference>
<dbReference type="Gene3D" id="3.40.190.10">
    <property type="entry name" value="Periplasmic binding protein-like II"/>
    <property type="match status" value="2"/>
</dbReference>
<feature type="chain" id="PRO_5046707456" evidence="1">
    <location>
        <begin position="31"/>
        <end position="439"/>
    </location>
</feature>
<dbReference type="SUPFAM" id="SSF53850">
    <property type="entry name" value="Periplasmic binding protein-like II"/>
    <property type="match status" value="1"/>
</dbReference>
<evidence type="ECO:0000313" key="2">
    <source>
        <dbReference type="EMBL" id="MDT0542285.1"/>
    </source>
</evidence>
<dbReference type="PANTHER" id="PTHR43649:SF14">
    <property type="entry name" value="BLR3389 PROTEIN"/>
    <property type="match status" value="1"/>
</dbReference>
<dbReference type="EMBL" id="JAVRFD010000002">
    <property type="protein sequence ID" value="MDT0542285.1"/>
    <property type="molecule type" value="Genomic_DNA"/>
</dbReference>
<feature type="signal peptide" evidence="1">
    <location>
        <begin position="1"/>
        <end position="30"/>
    </location>
</feature>
<evidence type="ECO:0000256" key="1">
    <source>
        <dbReference type="SAM" id="SignalP"/>
    </source>
</evidence>
<keyword evidence="1" id="KW-0732">Signal</keyword>
<dbReference type="Proteomes" id="UP001180754">
    <property type="component" value="Unassembled WGS sequence"/>
</dbReference>
<comment type="caution">
    <text evidence="2">The sequence shown here is derived from an EMBL/GenBank/DDBJ whole genome shotgun (WGS) entry which is preliminary data.</text>
</comment>
<dbReference type="PROSITE" id="PS51257">
    <property type="entry name" value="PROKAR_LIPOPROTEIN"/>
    <property type="match status" value="1"/>
</dbReference>
<name>A0ABU2X8N2_9ACTN</name>
<gene>
    <name evidence="2" type="ORF">RND15_06070</name>
</gene>
<accession>A0ABU2X8N2</accession>
<proteinExistence type="predicted"/>